<dbReference type="EC" id="2.3.2.27" evidence="5"/>
<dbReference type="VEuPathDB" id="CryptoDB:Cvel_7852"/>
<keyword evidence="13" id="KW-0862">Zinc</keyword>
<evidence type="ECO:0000256" key="10">
    <source>
        <dbReference type="ARBA" id="ARBA00022737"/>
    </source>
</evidence>
<feature type="region of interest" description="Disordered" evidence="15">
    <location>
        <begin position="1760"/>
        <end position="1820"/>
    </location>
</feature>
<keyword evidence="11 14" id="KW-0863">Zinc-finger</keyword>
<feature type="compositionally biased region" description="Basic and acidic residues" evidence="15">
    <location>
        <begin position="2482"/>
        <end position="2491"/>
    </location>
</feature>
<feature type="region of interest" description="Disordered" evidence="15">
    <location>
        <begin position="1686"/>
        <end position="1736"/>
    </location>
</feature>
<dbReference type="PANTHER" id="PTHR12389:SF0">
    <property type="entry name" value="E3 UBIQUITIN-PROTEIN LIGASE LISTERIN"/>
    <property type="match status" value="1"/>
</dbReference>
<dbReference type="InterPro" id="IPR054478">
    <property type="entry name" value="LTN1_UBC"/>
</dbReference>
<feature type="compositionally biased region" description="Basic and acidic residues" evidence="15">
    <location>
        <begin position="1158"/>
        <end position="1173"/>
    </location>
</feature>
<comment type="catalytic activity">
    <reaction evidence="1">
        <text>S-ubiquitinyl-[E2 ubiquitin-conjugating enzyme]-L-cysteine + [acceptor protein]-L-lysine = [E2 ubiquitin-conjugating enzyme]-L-cysteine + N(6)-ubiquitinyl-[acceptor protein]-L-lysine.</text>
        <dbReference type="EC" id="2.3.2.27"/>
    </reaction>
</comment>
<feature type="compositionally biased region" description="Low complexity" evidence="15">
    <location>
        <begin position="828"/>
        <end position="843"/>
    </location>
</feature>
<feature type="region of interest" description="Disordered" evidence="15">
    <location>
        <begin position="2341"/>
        <end position="2399"/>
    </location>
</feature>
<evidence type="ECO:0000256" key="15">
    <source>
        <dbReference type="SAM" id="MobiDB-lite"/>
    </source>
</evidence>
<evidence type="ECO:0000313" key="17">
    <source>
        <dbReference type="EMBL" id="CEM46329.1"/>
    </source>
</evidence>
<name>A0A0G4HPN5_9ALVE</name>
<evidence type="ECO:0000256" key="11">
    <source>
        <dbReference type="ARBA" id="ARBA00022771"/>
    </source>
</evidence>
<feature type="region of interest" description="Disordered" evidence="15">
    <location>
        <begin position="1480"/>
        <end position="1521"/>
    </location>
</feature>
<dbReference type="SMART" id="SM00744">
    <property type="entry name" value="RINGv"/>
    <property type="match status" value="1"/>
</dbReference>
<dbReference type="Gene3D" id="3.30.40.10">
    <property type="entry name" value="Zinc/RING finger domain, C3HC4 (zinc finger)"/>
    <property type="match status" value="1"/>
</dbReference>
<feature type="compositionally biased region" description="Acidic residues" evidence="15">
    <location>
        <begin position="2302"/>
        <end position="2320"/>
    </location>
</feature>
<feature type="compositionally biased region" description="Low complexity" evidence="15">
    <location>
        <begin position="2492"/>
        <end position="2509"/>
    </location>
</feature>
<dbReference type="GO" id="GO:0008270">
    <property type="term" value="F:zinc ion binding"/>
    <property type="evidence" value="ECO:0007669"/>
    <property type="project" value="UniProtKB-KW"/>
</dbReference>
<evidence type="ECO:0000256" key="13">
    <source>
        <dbReference type="ARBA" id="ARBA00022833"/>
    </source>
</evidence>
<feature type="region of interest" description="Disordered" evidence="15">
    <location>
        <begin position="2955"/>
        <end position="2979"/>
    </location>
</feature>
<evidence type="ECO:0000256" key="8">
    <source>
        <dbReference type="ARBA" id="ARBA00022679"/>
    </source>
</evidence>
<evidence type="ECO:0000256" key="9">
    <source>
        <dbReference type="ARBA" id="ARBA00022723"/>
    </source>
</evidence>
<dbReference type="GO" id="GO:0072344">
    <property type="term" value="P:rescue of stalled ribosome"/>
    <property type="evidence" value="ECO:0007669"/>
    <property type="project" value="TreeGrafter"/>
</dbReference>
<feature type="region of interest" description="Disordered" evidence="15">
    <location>
        <begin position="3216"/>
        <end position="3281"/>
    </location>
</feature>
<dbReference type="InterPro" id="IPR001841">
    <property type="entry name" value="Znf_RING"/>
</dbReference>
<dbReference type="GO" id="GO:0043023">
    <property type="term" value="F:ribosomal large subunit binding"/>
    <property type="evidence" value="ECO:0007669"/>
    <property type="project" value="TreeGrafter"/>
</dbReference>
<feature type="region of interest" description="Disordered" evidence="15">
    <location>
        <begin position="488"/>
        <end position="507"/>
    </location>
</feature>
<gene>
    <name evidence="17" type="ORF">Cvel_7852</name>
</gene>
<comment type="subcellular location">
    <subcellularLocation>
        <location evidence="2">Cytoplasm</location>
        <location evidence="2">Cytosol</location>
    </subcellularLocation>
</comment>
<dbReference type="InterPro" id="IPR039804">
    <property type="entry name" value="RING-CH-C4HC3_LTN1"/>
</dbReference>
<organism evidence="17">
    <name type="scientific">Chromera velia CCMP2878</name>
    <dbReference type="NCBI Taxonomy" id="1169474"/>
    <lineage>
        <taxon>Eukaryota</taxon>
        <taxon>Sar</taxon>
        <taxon>Alveolata</taxon>
        <taxon>Colpodellida</taxon>
        <taxon>Chromeraceae</taxon>
        <taxon>Chromera</taxon>
    </lineage>
</organism>
<protein>
    <recommendedName>
        <fullName evidence="6">E3 ubiquitin-protein ligase listerin</fullName>
        <ecNumber evidence="5">2.3.2.27</ecNumber>
    </recommendedName>
</protein>
<feature type="compositionally biased region" description="Acidic residues" evidence="15">
    <location>
        <begin position="1766"/>
        <end position="1785"/>
    </location>
</feature>
<feature type="compositionally biased region" description="Low complexity" evidence="15">
    <location>
        <begin position="641"/>
        <end position="654"/>
    </location>
</feature>
<dbReference type="PROSITE" id="PS50089">
    <property type="entry name" value="ZF_RING_2"/>
    <property type="match status" value="1"/>
</dbReference>
<feature type="region of interest" description="Disordered" evidence="15">
    <location>
        <begin position="2815"/>
        <end position="2852"/>
    </location>
</feature>
<keyword evidence="7" id="KW-0963">Cytoplasm</keyword>
<feature type="domain" description="RING-type" evidence="16">
    <location>
        <begin position="3508"/>
        <end position="3555"/>
    </location>
</feature>
<evidence type="ECO:0000256" key="6">
    <source>
        <dbReference type="ARBA" id="ARBA00017157"/>
    </source>
</evidence>
<dbReference type="InterPro" id="IPR016024">
    <property type="entry name" value="ARM-type_fold"/>
</dbReference>
<feature type="region of interest" description="Disordered" evidence="15">
    <location>
        <begin position="2473"/>
        <end position="2509"/>
    </location>
</feature>
<feature type="region of interest" description="Disordered" evidence="15">
    <location>
        <begin position="1998"/>
        <end position="2048"/>
    </location>
</feature>
<feature type="compositionally biased region" description="Gly residues" evidence="15">
    <location>
        <begin position="491"/>
        <end position="502"/>
    </location>
</feature>
<dbReference type="UniPathway" id="UPA00143"/>
<dbReference type="GO" id="GO:1990112">
    <property type="term" value="C:RQC complex"/>
    <property type="evidence" value="ECO:0007669"/>
    <property type="project" value="InterPro"/>
</dbReference>
<feature type="compositionally biased region" description="Polar residues" evidence="15">
    <location>
        <begin position="1597"/>
        <end position="1606"/>
    </location>
</feature>
<dbReference type="SUPFAM" id="SSF57850">
    <property type="entry name" value="RING/U-box"/>
    <property type="match status" value="1"/>
</dbReference>
<feature type="compositionally biased region" description="Low complexity" evidence="15">
    <location>
        <begin position="3169"/>
        <end position="3189"/>
    </location>
</feature>
<feature type="region of interest" description="Disordered" evidence="15">
    <location>
        <begin position="2893"/>
        <end position="2917"/>
    </location>
</feature>
<feature type="compositionally biased region" description="Low complexity" evidence="15">
    <location>
        <begin position="15"/>
        <end position="25"/>
    </location>
</feature>
<keyword evidence="9" id="KW-0479">Metal-binding</keyword>
<feature type="compositionally biased region" description="Basic and acidic residues" evidence="15">
    <location>
        <begin position="3220"/>
        <end position="3231"/>
    </location>
</feature>
<comment type="pathway">
    <text evidence="3">Protein modification; protein ubiquitination.</text>
</comment>
<dbReference type="InterPro" id="IPR039795">
    <property type="entry name" value="LTN1/Rkr1"/>
</dbReference>
<reference evidence="17" key="1">
    <citation type="submission" date="2014-11" db="EMBL/GenBank/DDBJ databases">
        <authorList>
            <person name="Otto D Thomas"/>
            <person name="Naeem Raeece"/>
        </authorList>
    </citation>
    <scope>NUCLEOTIDE SEQUENCE</scope>
</reference>
<comment type="similarity">
    <text evidence="4">Belongs to the LTN1 family.</text>
</comment>
<dbReference type="SUPFAM" id="SSF48371">
    <property type="entry name" value="ARM repeat"/>
    <property type="match status" value="1"/>
</dbReference>
<dbReference type="GO" id="GO:0016567">
    <property type="term" value="P:protein ubiquitination"/>
    <property type="evidence" value="ECO:0007669"/>
    <property type="project" value="UniProtKB-UniPathway"/>
</dbReference>
<evidence type="ECO:0000256" key="2">
    <source>
        <dbReference type="ARBA" id="ARBA00004514"/>
    </source>
</evidence>
<evidence type="ECO:0000256" key="1">
    <source>
        <dbReference type="ARBA" id="ARBA00000900"/>
    </source>
</evidence>
<feature type="region of interest" description="Disordered" evidence="15">
    <location>
        <begin position="3112"/>
        <end position="3189"/>
    </location>
</feature>
<accession>A0A0G4HPN5</accession>
<feature type="region of interest" description="Disordered" evidence="15">
    <location>
        <begin position="1"/>
        <end position="30"/>
    </location>
</feature>
<dbReference type="GO" id="GO:0061630">
    <property type="term" value="F:ubiquitin protein ligase activity"/>
    <property type="evidence" value="ECO:0007669"/>
    <property type="project" value="UniProtKB-EC"/>
</dbReference>
<dbReference type="InterPro" id="IPR054476">
    <property type="entry name" value="Ltn1_N"/>
</dbReference>
<evidence type="ECO:0000259" key="16">
    <source>
        <dbReference type="PROSITE" id="PS50089"/>
    </source>
</evidence>
<feature type="region of interest" description="Disordered" evidence="15">
    <location>
        <begin position="828"/>
        <end position="850"/>
    </location>
</feature>
<feature type="region of interest" description="Disordered" evidence="15">
    <location>
        <begin position="1151"/>
        <end position="1173"/>
    </location>
</feature>
<feature type="compositionally biased region" description="Low complexity" evidence="15">
    <location>
        <begin position="3258"/>
        <end position="3274"/>
    </location>
</feature>
<dbReference type="PANTHER" id="PTHR12389">
    <property type="entry name" value="ZINC FINGER PROTEIN 294"/>
    <property type="match status" value="1"/>
</dbReference>
<dbReference type="FunFam" id="3.30.40.10:FF:000038">
    <property type="entry name" value="E3 ubiquitin-protein ligase listerin"/>
    <property type="match status" value="1"/>
</dbReference>
<dbReference type="InterPro" id="IPR011016">
    <property type="entry name" value="Znf_RING-CH"/>
</dbReference>
<feature type="region of interest" description="Disordered" evidence="15">
    <location>
        <begin position="2745"/>
        <end position="2766"/>
    </location>
</feature>
<evidence type="ECO:0000256" key="5">
    <source>
        <dbReference type="ARBA" id="ARBA00012483"/>
    </source>
</evidence>
<dbReference type="EMBL" id="CDMZ01003426">
    <property type="protein sequence ID" value="CEM46329.1"/>
    <property type="molecule type" value="Genomic_DNA"/>
</dbReference>
<evidence type="ECO:0000256" key="7">
    <source>
        <dbReference type="ARBA" id="ARBA00022490"/>
    </source>
</evidence>
<dbReference type="CDD" id="cd16491">
    <property type="entry name" value="RING-CH-C4HC3_LTN1"/>
    <property type="match status" value="1"/>
</dbReference>
<feature type="compositionally biased region" description="Pro residues" evidence="15">
    <location>
        <begin position="1480"/>
        <end position="1490"/>
    </location>
</feature>
<feature type="compositionally biased region" description="Basic and acidic residues" evidence="15">
    <location>
        <begin position="620"/>
        <end position="634"/>
    </location>
</feature>
<dbReference type="GO" id="GO:1990116">
    <property type="term" value="P:ribosome-associated ubiquitin-dependent protein catabolic process"/>
    <property type="evidence" value="ECO:0007669"/>
    <property type="project" value="InterPro"/>
</dbReference>
<keyword evidence="8" id="KW-0808">Transferase</keyword>
<evidence type="ECO:0000256" key="3">
    <source>
        <dbReference type="ARBA" id="ARBA00004906"/>
    </source>
</evidence>
<evidence type="ECO:0000256" key="14">
    <source>
        <dbReference type="PROSITE-ProRule" id="PRU00175"/>
    </source>
</evidence>
<dbReference type="Pfam" id="PF23009">
    <property type="entry name" value="UBC_like"/>
    <property type="match status" value="1"/>
</dbReference>
<proteinExistence type="inferred from homology"/>
<feature type="compositionally biased region" description="Low complexity" evidence="15">
    <location>
        <begin position="2028"/>
        <end position="2037"/>
    </location>
</feature>
<feature type="region of interest" description="Disordered" evidence="15">
    <location>
        <begin position="274"/>
        <end position="296"/>
    </location>
</feature>
<dbReference type="Pfam" id="PF22958">
    <property type="entry name" value="Ltn1_1st"/>
    <property type="match status" value="1"/>
</dbReference>
<feature type="region of interest" description="Disordered" evidence="15">
    <location>
        <begin position="355"/>
        <end position="392"/>
    </location>
</feature>
<sequence length="3558" mass="368800">MYSSNAGDKKKASRRAQAASSTKAAELLPSAATGSQTADIFAQFANVGSGLATGSHEGGVADVSGHASFASLPTALQSEGDAEIAMALKKLAKKDSVTKQKAIAELQQLVERKDQDALASSLSSFAVSYRRVALLDPDRRVREQMAMCLGRLAEKIGRRLSEQLKALAPFWLFSVHDSSREVAAAARSALDKTFPPAQKKKRVDLLRFCQKEFVGEMLKALGQTERGFEEEFGLSGEEQQEREERFDRVLSAVLSALAEALQLLALPSSFTQPAPASSAAKGTQKGKAAGGSEDVGVPPLRDWSASLAPLFGGRTAIWMFAANPYRPPVRLAALQALRAALEAFAAAECPLPLQQKEKEKHKKRETSEGDTDCQPSPAASTHSARPSVTSTAPPPALVSAVMSAMHDKEVVGKTGLPGLLVAFFRVFPPAEVFPDACGKGGPSGSSSSSKNFFQRLFGVLRNAGLSAFPSRDFFPHLPALLSSLPTEILTGTGGGGEGGGSGSPSEVSEEFVRSRCVSSPIFLFFVSLLEGLHPKGQPPLSPPDASELFQTHFQSLLFLFVRRLPLQPDGEAKEEQEGESAAEKTGREDIPKALASVLADQVLWFPVALFLSARTPVSSRMRDAASRGEGEARQYRRQGQADASSSSAAVVGSDSGRDNGRRASASREVSDATATPLPVPSSREVSAGDPEGSEVAGGASVRSGSAGGGAGPEKKAKSGGLQSGGSARLMALLEERGMFEQTAGMPAVVSGVTREMLRRELPSSAFMPLLVLFGAFFDSLCPRQPASSPVQKETETGPVDATQVLRALSLVEAVCEAAAAAAAVGSGAAPVTAPSSSSSTQEGGAEKKKQQAGSGGLWLLGALQRLLAEAWRRGLRALTGGLQGRVAAGLRKLGLGPSSVGECLDVPPVPVTQLWFTSALVQSAAGAEWAGRGGCARLAAVVQLSGCVAEWDGGMLELARQLGPLSAHCSQKEGVVGTSGGRSELSDFLCRHLIPSVAVLLDQLFPAVWQASLEKEGGDAPDVPIETLMEEVEEFLFGVIGPLLVLSVGERQAEEEDEDSWQGWETVLEGLFLPDRARPRCEGESGESMSAPSSEFMPPFSVWSTEPSMGPVDQRLGFCLSFLFRLQSRARAGGSFLLSLSHSHVGGGTVGSAGLAGKRAERRRDQLEKEGARGEKKKGSVLFSLPLRDPLLEAALVRCAQHFLLPFVLLHCGLLGLVLPDLDAPVAVPATATAGASESVGADGKREDDESLFLCAKLVRSRAFGYLAQAKLFQPVAQALASALKPSAASASLGTSSSSLRGGEGMGGLSGCSWDLDDDGSCWLQVAEAVQLSLLSAALASRTGKGPSNLKGPGSGSAETVSIAGALVDLLSQLAAVSAHLQQQEGETGARQSNGCTSRRGVVLQDLCSAALQLLLFWDHKAAASSSSSVLVSVSGGADGDGDELALREALVALIAATGAPTVRPVCRLIVVPSICAPTPPPPLLPPPPSAARSTGSLEAHKTGGLAMSPPALLPTGPGSQSSYERLANRILNFFDELEESLETGGMGAGAIAAAVPHVPLPWLNTEADEMSGVIAEGDGTTGVHPNGAAVTREPVTRQSTTDSESGQGGSCASAPVAASQLAKGLLDLSTGVGETGEPGHARARRSGIPDPFRALLLLEESAGGCAVSVPWTSREFRLRFVPSTSAAGGTSASLPNFLRLPGDVGDPSPSPGPSGPSSTETAERGGALPATSSAMTVTQGSSLKFIGSLGRRLAAGGRGWVRAEGEDESDDSDSDEEQESEVDEEKERESEEAITEIGPGTGTLTPERERGGGGAAGDGLQSSARFLSGLSLVRETEVLGRGRLLFVAERIAALFETHIMEEGADDFWDRMDEALVSSDGRRETALFSLHLLLVAAMASNSSANTASGGDLSDPLQGIGGVAVRRGRGDEITKSCGFSCSGTRWATSTCVFSAGARSLVFDVLLPGLVERWGERDFLDLCRIALVFALFESVDGSGSGGGRGRGGHSPPISPASVRVPPGTEMEAMSSSASAGAGPRDPPPASSSIRSLRQQFEQAHYFCLPFPREGATQGMRRTESLEGAPALRVLLRAALLSSEREIESSPRPSRASSRSRVSPLSLWEGLAAPLLEGVSAPASSSSSASAVVPLPSFALTLSSLLSETAAPAAEAAVAAEREGDAEAVSSVKTVKRLLLKGRDWAVSACQQAAAEVRKSSRRPADGSHGEGEVSLAKLSGSCRVASACVLALRRVKEVQSRNRGVDREESGMTGVKAQLSPLQGVVQAVNFEVSGETAVGGGDFLDAREEEEEKEEDEEEEEMTTEAVDLADDLLSLLDSTSTCLRIAAPPPLLSPDSSRPRSRRSPPGRAGRDPSQQPAGGQRGSSDGVARTAPSPSPPSQSPAALVPVSLSAIVDFSEAACTCLAYALLPTPGVFSSLARTAAGVSKLGRAAAQTTAVFLASMGCGPCWEALRSDEDTGAGQLQGGERKSGRETGESGVDSGSSSSGQQGMQGTVALHSSLRPDVSSLLAFVCELRGVWHRTVAFPFGGLPSFIRQLRGEGGKELKESPLMAELQESVVDLILGADLFLESSVFFSVQLTGVSGMGHGGEMTGGGWEGAGVRPSSALALCDLPVVSSRQRSFAVETVRLLSYVAACVDAAAERVRLGVLRTSACWDRVASCRRISAVVPAVAFLSAARLAVFPESVSSSETAGGDGEGDVERVEGRGKGDVLGALEVFAKSVDPYGDGAAAAETEKEGDGETEGSGGAKGEKKVDANFAVCCEGLAAVETAVAAVTGASVAARLVEAYPLASALYGAHEGEREKGKQPRRQQGQGQAGSDRRGAGGRRESSGGGPVYAGSRGLGALGLGDVAALSRCLSGWAAVLEGVVRLAASALSEKDEGAGDSAEQETGGATGGPSRASRLLKPLASALHAAPADAAIAQGTDVLRALTRTGAATSHIRASPGGGAAVSSKGSGKLHGGAPPRVPSFLESLCRIQGGGVDAEGKGQGKAVRQNAPVEGSRCQSAVESALPPGEAAALEHLLEKDMVRCALELCVLCIGAFAPTEGDGKAQGGVPSLCLRLASLGVDGGRRGDSETGVGRAVVPLGFRMLSELRDHPLTGGDGSPKAEESGPGKRVGASAGATSLRKVVAPGLLGPREVLPARPPPPLPKGRPGSLPPQQQSQQAVSASQPPLVPFQTLSRTADIAWFDWSAAASSAAAAEESERDRRGRGWRGEGGSTEGDGDLDGSLFDDGGVGRGVSSSSSASSSSSSSSSASGRFPPPLTDFDFPLGAELVEMARRDRQSPPHQASVADQSCVPVWQTAGVYFNEENPAFIWLLAARVYALLLRAFPAAVRTAWAHAGAGAARQGLERFTATSISPALIFSEARRAQEACRAAVLSGTEDALEDVTVRFNRRQRVLTARFEKSETRVEVQLQFPEAFPLRPVAIDTEKTGAEMVGVPRKRAAGWTVSIVKALQTNAVGAGGGGTVAGALRVWAGNLRAFFGGVDDCPICYSVVHPQHKSLPRQPCATCKYKFHSECIYRWFRTSHKTTCPLCQSPF</sequence>
<dbReference type="InterPro" id="IPR011989">
    <property type="entry name" value="ARM-like"/>
</dbReference>
<evidence type="ECO:0000256" key="12">
    <source>
        <dbReference type="ARBA" id="ARBA00022786"/>
    </source>
</evidence>
<feature type="region of interest" description="Disordered" evidence="15">
    <location>
        <begin position="1580"/>
        <end position="1615"/>
    </location>
</feature>
<feature type="compositionally biased region" description="Low complexity" evidence="15">
    <location>
        <begin position="276"/>
        <end position="292"/>
    </location>
</feature>
<feature type="region of interest" description="Disordered" evidence="15">
    <location>
        <begin position="2291"/>
        <end position="2320"/>
    </location>
</feature>
<evidence type="ECO:0000256" key="4">
    <source>
        <dbReference type="ARBA" id="ARBA00007997"/>
    </source>
</evidence>
<keyword evidence="12" id="KW-0833">Ubl conjugation pathway</keyword>
<dbReference type="Gene3D" id="1.25.10.10">
    <property type="entry name" value="Leucine-rich Repeat Variant"/>
    <property type="match status" value="1"/>
</dbReference>
<feature type="compositionally biased region" description="Basic and acidic residues" evidence="15">
    <location>
        <begin position="2835"/>
        <end position="2846"/>
    </location>
</feature>
<feature type="compositionally biased region" description="Low complexity" evidence="15">
    <location>
        <begin position="693"/>
        <end position="704"/>
    </location>
</feature>
<feature type="compositionally biased region" description="Polar residues" evidence="15">
    <location>
        <begin position="373"/>
        <end position="391"/>
    </location>
</feature>
<dbReference type="InterPro" id="IPR013083">
    <property type="entry name" value="Znf_RING/FYVE/PHD"/>
</dbReference>
<dbReference type="GO" id="GO:0005829">
    <property type="term" value="C:cytosol"/>
    <property type="evidence" value="ECO:0007669"/>
    <property type="project" value="UniProtKB-SubCell"/>
</dbReference>
<feature type="region of interest" description="Disordered" evidence="15">
    <location>
        <begin position="618"/>
        <end position="723"/>
    </location>
</feature>
<keyword evidence="10" id="KW-0677">Repeat</keyword>